<evidence type="ECO:0000256" key="12">
    <source>
        <dbReference type="PROSITE-ProRule" id="PRU00176"/>
    </source>
</evidence>
<dbReference type="PANTHER" id="PTHR48033:SF1">
    <property type="entry name" value="HETEROGENEOUS NUCLEAR RIBONUCLEOPROTEIN A_B"/>
    <property type="match status" value="1"/>
</dbReference>
<evidence type="ECO:0000259" key="14">
    <source>
        <dbReference type="PROSITE" id="PS50102"/>
    </source>
</evidence>
<keyword evidence="8" id="KW-0832">Ubl conjugation</keyword>
<feature type="region of interest" description="Disordered" evidence="13">
    <location>
        <begin position="1"/>
        <end position="46"/>
    </location>
</feature>
<dbReference type="PANTHER" id="PTHR48033">
    <property type="entry name" value="RNA-BINDING (RRM/RBD/RNP MOTIFS) FAMILY PROTEIN"/>
    <property type="match status" value="1"/>
</dbReference>
<dbReference type="CDD" id="cd12584">
    <property type="entry name" value="RRM2_hnRNPAB"/>
    <property type="match status" value="1"/>
</dbReference>
<keyword evidence="4" id="KW-0963">Cytoplasm</keyword>
<feature type="domain" description="RRM" evidence="14">
    <location>
        <begin position="185"/>
        <end position="260"/>
    </location>
</feature>
<accession>A0A493TV38</accession>
<sequence>MSEAEQQLAAAAGATQNGHEAAESAGGEQQQQQPDTGGAPAAAAGAAAAAAGSATAAATAAATTTAAAAGAAAAGTAGAAASQNGAEGDQINASKNEEDAGKMFVGGLSWDTSKKDLKDYFTKFGEVTDCTIKMDPNTGRSRGFGFILFKEPGSVEKVLEQKEHRLDGRLIDPKKAMAMKKDPVKKIFVGGLNPEATEEKIREYFGEFGEIEAIELPMDPKTNKRRGFVFITFKEEDPVKKVLEKKFHNVSGSKVKAVQIMGRHQGVVAIRITTSHIDQTYSGLAVVTVDAYKHWIFHKLKTEY</sequence>
<keyword evidence="7" id="KW-0677">Repeat</keyword>
<dbReference type="GeneTree" id="ENSGT00940000154735"/>
<dbReference type="InterPro" id="IPR035979">
    <property type="entry name" value="RBD_domain_sf"/>
</dbReference>
<dbReference type="Ensembl" id="ENSAPLT00000024738.1">
    <property type="protein sequence ID" value="ENSAPLP00000029752.1"/>
    <property type="gene ID" value="ENSAPLG00000014040.2"/>
</dbReference>
<evidence type="ECO:0000256" key="11">
    <source>
        <dbReference type="ARBA" id="ARBA00023242"/>
    </source>
</evidence>
<keyword evidence="3" id="KW-0488">Methylation</keyword>
<dbReference type="Pfam" id="PF00076">
    <property type="entry name" value="RRM_1"/>
    <property type="match status" value="2"/>
</dbReference>
<evidence type="ECO:0000313" key="16">
    <source>
        <dbReference type="Proteomes" id="UP000016666"/>
    </source>
</evidence>
<evidence type="ECO:0000256" key="3">
    <source>
        <dbReference type="ARBA" id="ARBA00022481"/>
    </source>
</evidence>
<dbReference type="Pfam" id="PF08143">
    <property type="entry name" value="CBFNT"/>
    <property type="match status" value="1"/>
</dbReference>
<gene>
    <name evidence="15" type="primary">HNRNPAB</name>
</gene>
<feature type="domain" description="RRM" evidence="14">
    <location>
        <begin position="101"/>
        <end position="186"/>
    </location>
</feature>
<organism evidence="15 16">
    <name type="scientific">Anas platyrhynchos platyrhynchos</name>
    <name type="common">Northern mallard</name>
    <dbReference type="NCBI Taxonomy" id="8840"/>
    <lineage>
        <taxon>Eukaryota</taxon>
        <taxon>Metazoa</taxon>
        <taxon>Chordata</taxon>
        <taxon>Craniata</taxon>
        <taxon>Vertebrata</taxon>
        <taxon>Euteleostomi</taxon>
        <taxon>Archelosauria</taxon>
        <taxon>Archosauria</taxon>
        <taxon>Dinosauria</taxon>
        <taxon>Saurischia</taxon>
        <taxon>Theropoda</taxon>
        <taxon>Coelurosauria</taxon>
        <taxon>Aves</taxon>
        <taxon>Neognathae</taxon>
        <taxon>Galloanserae</taxon>
        <taxon>Anseriformes</taxon>
        <taxon>Anatidae</taxon>
        <taxon>Anatinae</taxon>
        <taxon>Anas</taxon>
    </lineage>
</organism>
<dbReference type="GO" id="GO:0010468">
    <property type="term" value="P:regulation of gene expression"/>
    <property type="evidence" value="ECO:0007669"/>
    <property type="project" value="TreeGrafter"/>
</dbReference>
<dbReference type="GO" id="GO:0010557">
    <property type="term" value="P:positive regulation of macromolecule biosynthetic process"/>
    <property type="evidence" value="ECO:0007669"/>
    <property type="project" value="UniProtKB-ARBA"/>
</dbReference>
<evidence type="ECO:0000313" key="15">
    <source>
        <dbReference type="Ensembl" id="ENSAPLP00000029752.1"/>
    </source>
</evidence>
<dbReference type="FunFam" id="3.30.70.330:FF:000030">
    <property type="entry name" value="Heterogeneous nuclear ribonucleoprotein d0 isoform"/>
    <property type="match status" value="1"/>
</dbReference>
<dbReference type="GO" id="GO:0003723">
    <property type="term" value="F:RNA binding"/>
    <property type="evidence" value="ECO:0007669"/>
    <property type="project" value="UniProtKB-UniRule"/>
</dbReference>
<dbReference type="InterPro" id="IPR012956">
    <property type="entry name" value="CARG-binding_factor_N"/>
</dbReference>
<dbReference type="InterPro" id="IPR000504">
    <property type="entry name" value="RRM_dom"/>
</dbReference>
<dbReference type="Gene3D" id="3.30.70.330">
    <property type="match status" value="2"/>
</dbReference>
<keyword evidence="16" id="KW-1185">Reference proteome</keyword>
<evidence type="ECO:0000256" key="1">
    <source>
        <dbReference type="ARBA" id="ARBA00004123"/>
    </source>
</evidence>
<name>A0A493TV38_ANAPP</name>
<evidence type="ECO:0000256" key="10">
    <source>
        <dbReference type="ARBA" id="ARBA00022990"/>
    </source>
</evidence>
<dbReference type="GO" id="GO:0000785">
    <property type="term" value="C:chromatin"/>
    <property type="evidence" value="ECO:0007669"/>
    <property type="project" value="TreeGrafter"/>
</dbReference>
<reference evidence="15" key="2">
    <citation type="submission" date="2025-08" db="UniProtKB">
        <authorList>
            <consortium name="Ensembl"/>
        </authorList>
    </citation>
    <scope>IDENTIFICATION</scope>
</reference>
<evidence type="ECO:0000256" key="5">
    <source>
        <dbReference type="ARBA" id="ARBA00022499"/>
    </source>
</evidence>
<evidence type="ECO:0000256" key="7">
    <source>
        <dbReference type="ARBA" id="ARBA00022737"/>
    </source>
</evidence>
<dbReference type="CDD" id="cd12757">
    <property type="entry name" value="RRM1_hnRNPAB"/>
    <property type="match status" value="1"/>
</dbReference>
<keyword evidence="5" id="KW-1017">Isopeptide bond</keyword>
<dbReference type="InterPro" id="IPR012677">
    <property type="entry name" value="Nucleotide-bd_a/b_plait_sf"/>
</dbReference>
<evidence type="ECO:0000256" key="9">
    <source>
        <dbReference type="ARBA" id="ARBA00022884"/>
    </source>
</evidence>
<evidence type="ECO:0000256" key="4">
    <source>
        <dbReference type="ARBA" id="ARBA00022490"/>
    </source>
</evidence>
<dbReference type="GO" id="GO:0005737">
    <property type="term" value="C:cytoplasm"/>
    <property type="evidence" value="ECO:0007669"/>
    <property type="project" value="UniProtKB-SubCell"/>
</dbReference>
<keyword evidence="6" id="KW-0597">Phosphoprotein</keyword>
<protein>
    <submittedName>
        <fullName evidence="15">Heteroous nuclear ribonucleoprotein A/B</fullName>
    </submittedName>
</protein>
<dbReference type="PROSITE" id="PS50102">
    <property type="entry name" value="RRM"/>
    <property type="match status" value="2"/>
</dbReference>
<dbReference type="AlphaFoldDB" id="A0A493TV38"/>
<keyword evidence="9 12" id="KW-0694">RNA-binding</keyword>
<keyword evidence="11" id="KW-0539">Nucleus</keyword>
<evidence type="ECO:0000256" key="13">
    <source>
        <dbReference type="SAM" id="MobiDB-lite"/>
    </source>
</evidence>
<keyword evidence="10" id="KW-0007">Acetylation</keyword>
<reference evidence="15" key="3">
    <citation type="submission" date="2025-09" db="UniProtKB">
        <authorList>
            <consortium name="Ensembl"/>
        </authorList>
    </citation>
    <scope>IDENTIFICATION</scope>
</reference>
<dbReference type="Proteomes" id="UP000016666">
    <property type="component" value="Chromosome 14"/>
</dbReference>
<dbReference type="GO" id="GO:0051252">
    <property type="term" value="P:regulation of RNA metabolic process"/>
    <property type="evidence" value="ECO:0007669"/>
    <property type="project" value="UniProtKB-ARBA"/>
</dbReference>
<comment type="subcellular location">
    <subcellularLocation>
        <location evidence="2">Cytoplasm</location>
    </subcellularLocation>
    <subcellularLocation>
        <location evidence="1">Nucleus</location>
    </subcellularLocation>
</comment>
<evidence type="ECO:0000256" key="8">
    <source>
        <dbReference type="ARBA" id="ARBA00022843"/>
    </source>
</evidence>
<reference evidence="15 16" key="1">
    <citation type="submission" date="2017-10" db="EMBL/GenBank/DDBJ databases">
        <title>A new Pekin duck reference genome.</title>
        <authorList>
            <person name="Hou Z.-C."/>
            <person name="Zhou Z.-K."/>
            <person name="Zhu F."/>
            <person name="Hou S.-S."/>
        </authorList>
    </citation>
    <scope>NUCLEOTIDE SEQUENCE [LARGE SCALE GENOMIC DNA]</scope>
</reference>
<dbReference type="SMART" id="SM00360">
    <property type="entry name" value="RRM"/>
    <property type="match status" value="2"/>
</dbReference>
<dbReference type="InterPro" id="IPR034846">
    <property type="entry name" value="hnRNPAB_RRM1"/>
</dbReference>
<evidence type="ECO:0000256" key="2">
    <source>
        <dbReference type="ARBA" id="ARBA00004496"/>
    </source>
</evidence>
<dbReference type="SUPFAM" id="SSF54928">
    <property type="entry name" value="RNA-binding domain, RBD"/>
    <property type="match status" value="2"/>
</dbReference>
<proteinExistence type="predicted"/>
<dbReference type="GO" id="GO:0005654">
    <property type="term" value="C:nucleoplasm"/>
    <property type="evidence" value="ECO:0007669"/>
    <property type="project" value="TreeGrafter"/>
</dbReference>
<evidence type="ECO:0000256" key="6">
    <source>
        <dbReference type="ARBA" id="ARBA00022553"/>
    </source>
</evidence>